<dbReference type="AlphaFoldDB" id="A0A9K3KJC8"/>
<evidence type="ECO:0000256" key="2">
    <source>
        <dbReference type="ARBA" id="ARBA00022692"/>
    </source>
</evidence>
<keyword evidence="2" id="KW-0812">Transmembrane</keyword>
<dbReference type="PANTHER" id="PTHR23427:SF2">
    <property type="entry name" value="SURFEIT LOCUS PROTEIN 1"/>
    <property type="match status" value="1"/>
</dbReference>
<proteinExistence type="inferred from homology"/>
<gene>
    <name evidence="7" type="ORF">IV203_021901</name>
</gene>
<dbReference type="GO" id="GO:0005743">
    <property type="term" value="C:mitochondrial inner membrane"/>
    <property type="evidence" value="ECO:0007669"/>
    <property type="project" value="UniProtKB-SubCell"/>
</dbReference>
<dbReference type="CDD" id="cd06662">
    <property type="entry name" value="SURF1"/>
    <property type="match status" value="1"/>
</dbReference>
<dbReference type="PROSITE" id="PS50895">
    <property type="entry name" value="SURF1"/>
    <property type="match status" value="1"/>
</dbReference>
<comment type="function">
    <text evidence="5">Probably involved in the biogenesis of the COX complex.</text>
</comment>
<dbReference type="OrthoDB" id="10040024at2759"/>
<dbReference type="Pfam" id="PF02104">
    <property type="entry name" value="SURF1"/>
    <property type="match status" value="1"/>
</dbReference>
<dbReference type="Proteomes" id="UP000693970">
    <property type="component" value="Unassembled WGS sequence"/>
</dbReference>
<reference evidence="7" key="2">
    <citation type="submission" date="2021-04" db="EMBL/GenBank/DDBJ databases">
        <authorList>
            <person name="Podell S."/>
        </authorList>
    </citation>
    <scope>NUCLEOTIDE SEQUENCE</scope>
    <source>
        <strain evidence="7">Hildebrandi</strain>
    </source>
</reference>
<keyword evidence="5" id="KW-0999">Mitochondrion inner membrane</keyword>
<sequence length="306" mass="33885">MTASSVPNHLSTSGKVFFASLCAGTFGLGVWQVERLVEKLQLIDERQAQLDMEPATHLDASQQPYRRRLLRGSFRHDKEVLIGPRGAPPGVYMSVQGLSAMSGKSSSNQQQGMSSGPQGYHVLTPLELADGTADRQMVWVNRGWVPKNIVPGGEQPYRRQGAVEAAKIQQGLSTIPPKWTRPTGAVQVTAVQAQVEKPKFITPEHDYSRRPLQLFWLDGLALQAIAESNEETYLMTQVLEEEKEEETEKHQQGSQANIEYPLRPPITSVGDFRTTPAIHVGYAATWFGLSAAGVYMTRKLITKGRF</sequence>
<evidence type="ECO:0000256" key="5">
    <source>
        <dbReference type="RuleBase" id="RU363076"/>
    </source>
</evidence>
<comment type="subcellular location">
    <subcellularLocation>
        <location evidence="1">Membrane</location>
    </subcellularLocation>
    <subcellularLocation>
        <location evidence="5">Mitochondrion inner membrane</location>
        <topology evidence="5">Multi-pass membrane protein</topology>
    </subcellularLocation>
</comment>
<feature type="region of interest" description="Disordered" evidence="6">
    <location>
        <begin position="240"/>
        <end position="259"/>
    </location>
</feature>
<evidence type="ECO:0000313" key="8">
    <source>
        <dbReference type="Proteomes" id="UP000693970"/>
    </source>
</evidence>
<keyword evidence="4" id="KW-0472">Membrane</keyword>
<dbReference type="InterPro" id="IPR045214">
    <property type="entry name" value="Surf1/Surf4"/>
</dbReference>
<reference evidence="7" key="1">
    <citation type="journal article" date="2021" name="Sci. Rep.">
        <title>Diploid genomic architecture of Nitzschia inconspicua, an elite biomass production diatom.</title>
        <authorList>
            <person name="Oliver A."/>
            <person name="Podell S."/>
            <person name="Pinowska A."/>
            <person name="Traller J.C."/>
            <person name="Smith S.R."/>
            <person name="McClure R."/>
            <person name="Beliaev A."/>
            <person name="Bohutskyi P."/>
            <person name="Hill E.A."/>
            <person name="Rabines A."/>
            <person name="Zheng H."/>
            <person name="Allen L.Z."/>
            <person name="Kuo A."/>
            <person name="Grigoriev I.V."/>
            <person name="Allen A.E."/>
            <person name="Hazlebeck D."/>
            <person name="Allen E.E."/>
        </authorList>
    </citation>
    <scope>NUCLEOTIDE SEQUENCE</scope>
    <source>
        <strain evidence="7">Hildebrandi</strain>
    </source>
</reference>
<evidence type="ECO:0000256" key="4">
    <source>
        <dbReference type="ARBA" id="ARBA00023136"/>
    </source>
</evidence>
<comment type="caution">
    <text evidence="7">The sequence shown here is derived from an EMBL/GenBank/DDBJ whole genome shotgun (WGS) entry which is preliminary data.</text>
</comment>
<organism evidence="7 8">
    <name type="scientific">Nitzschia inconspicua</name>
    <dbReference type="NCBI Taxonomy" id="303405"/>
    <lineage>
        <taxon>Eukaryota</taxon>
        <taxon>Sar</taxon>
        <taxon>Stramenopiles</taxon>
        <taxon>Ochrophyta</taxon>
        <taxon>Bacillariophyta</taxon>
        <taxon>Bacillariophyceae</taxon>
        <taxon>Bacillariophycidae</taxon>
        <taxon>Bacillariales</taxon>
        <taxon>Bacillariaceae</taxon>
        <taxon>Nitzschia</taxon>
    </lineage>
</organism>
<keyword evidence="8" id="KW-1185">Reference proteome</keyword>
<protein>
    <recommendedName>
        <fullName evidence="5">SURF1-like protein</fullName>
    </recommendedName>
</protein>
<dbReference type="PANTHER" id="PTHR23427">
    <property type="entry name" value="SURFEIT LOCUS PROTEIN"/>
    <property type="match status" value="1"/>
</dbReference>
<dbReference type="EMBL" id="JAGRRH010000023">
    <property type="protein sequence ID" value="KAG7343893.1"/>
    <property type="molecule type" value="Genomic_DNA"/>
</dbReference>
<evidence type="ECO:0000256" key="3">
    <source>
        <dbReference type="ARBA" id="ARBA00022989"/>
    </source>
</evidence>
<accession>A0A9K3KJC8</accession>
<evidence type="ECO:0000256" key="6">
    <source>
        <dbReference type="SAM" id="MobiDB-lite"/>
    </source>
</evidence>
<name>A0A9K3KJC8_9STRA</name>
<evidence type="ECO:0000256" key="1">
    <source>
        <dbReference type="ARBA" id="ARBA00004370"/>
    </source>
</evidence>
<evidence type="ECO:0000313" key="7">
    <source>
        <dbReference type="EMBL" id="KAG7343893.1"/>
    </source>
</evidence>
<dbReference type="InterPro" id="IPR002994">
    <property type="entry name" value="Surf1/Shy1"/>
</dbReference>
<keyword evidence="3" id="KW-1133">Transmembrane helix</keyword>
<keyword evidence="5" id="KW-0496">Mitochondrion</keyword>
<comment type="similarity">
    <text evidence="5">Belongs to the SURF1 family.</text>
</comment>